<dbReference type="InterPro" id="IPR051188">
    <property type="entry name" value="PHD-type_Zinc_Finger"/>
</dbReference>
<accession>A0A9J6C5F0</accession>
<evidence type="ECO:0000256" key="1">
    <source>
        <dbReference type="ARBA" id="ARBA00022723"/>
    </source>
</evidence>
<dbReference type="Pfam" id="PF13771">
    <property type="entry name" value="zf-HC5HC2H"/>
    <property type="match status" value="1"/>
</dbReference>
<protein>
    <recommendedName>
        <fullName evidence="4">PHD-type domain-containing protein</fullName>
    </recommendedName>
</protein>
<name>A0A9J6C5F0_POLVA</name>
<evidence type="ECO:0000313" key="5">
    <source>
        <dbReference type="EMBL" id="KAG5677250.1"/>
    </source>
</evidence>
<dbReference type="EMBL" id="JADBJN010000002">
    <property type="protein sequence ID" value="KAG5677250.1"/>
    <property type="molecule type" value="Genomic_DNA"/>
</dbReference>
<dbReference type="PROSITE" id="PS51805">
    <property type="entry name" value="EPHD"/>
    <property type="match status" value="1"/>
</dbReference>
<feature type="domain" description="PHD-type" evidence="4">
    <location>
        <begin position="1"/>
        <end position="114"/>
    </location>
</feature>
<gene>
    <name evidence="5" type="ORF">PVAND_007022</name>
</gene>
<evidence type="ECO:0000256" key="3">
    <source>
        <dbReference type="ARBA" id="ARBA00022833"/>
    </source>
</evidence>
<dbReference type="Gene3D" id="3.30.40.10">
    <property type="entry name" value="Zinc/RING finger domain, C3HC4 (zinc finger)"/>
    <property type="match status" value="1"/>
</dbReference>
<comment type="caution">
    <text evidence="5">The sequence shown here is derived from an EMBL/GenBank/DDBJ whole genome shotgun (WGS) entry which is preliminary data.</text>
</comment>
<dbReference type="OrthoDB" id="512616at2759"/>
<keyword evidence="6" id="KW-1185">Reference proteome</keyword>
<organism evidence="5 6">
    <name type="scientific">Polypedilum vanderplanki</name>
    <name type="common">Sleeping chironomid midge</name>
    <dbReference type="NCBI Taxonomy" id="319348"/>
    <lineage>
        <taxon>Eukaryota</taxon>
        <taxon>Metazoa</taxon>
        <taxon>Ecdysozoa</taxon>
        <taxon>Arthropoda</taxon>
        <taxon>Hexapoda</taxon>
        <taxon>Insecta</taxon>
        <taxon>Pterygota</taxon>
        <taxon>Neoptera</taxon>
        <taxon>Endopterygota</taxon>
        <taxon>Diptera</taxon>
        <taxon>Nematocera</taxon>
        <taxon>Chironomoidea</taxon>
        <taxon>Chironomidae</taxon>
        <taxon>Chironominae</taxon>
        <taxon>Polypedilum</taxon>
        <taxon>Polypedilum</taxon>
    </lineage>
</organism>
<dbReference type="Proteomes" id="UP001107558">
    <property type="component" value="Chromosome 2"/>
</dbReference>
<keyword evidence="1" id="KW-0479">Metal-binding</keyword>
<dbReference type="GO" id="GO:0008270">
    <property type="term" value="F:zinc ion binding"/>
    <property type="evidence" value="ECO:0007669"/>
    <property type="project" value="UniProtKB-KW"/>
</dbReference>
<proteinExistence type="predicted"/>
<dbReference type="InterPro" id="IPR013083">
    <property type="entry name" value="Znf_RING/FYVE/PHD"/>
</dbReference>
<sequence length="297" mass="34329">MKCDICTFDDNDPPLYGEILSSNGINVHYLCLLSSIIPQRCALNSGIKGFAFKDIKSYLPIIKNYSCYICKENSAAVTCALPNCNRRWHYKCGRKESCITQFIGIFNSYCDKHIPDSNLHKHKHPVYCPVCFETIQQYNPAHSIISKCCLEAHKYVDSPHVALEVVKKCGFVHSECIQRYVYNAGYFSKCVICCMKGMTINDYQNDMRLKGIFIPMKDAEWEKDEYFLNMTKNKCEDKNCPNPSISRNVWTCIVCGCYPRHLSCANVDNVEDYYCMLCIDQSFTQRVPFTSRYKKQF</sequence>
<dbReference type="GO" id="GO:0005634">
    <property type="term" value="C:nucleus"/>
    <property type="evidence" value="ECO:0007669"/>
    <property type="project" value="TreeGrafter"/>
</dbReference>
<dbReference type="InterPro" id="IPR011011">
    <property type="entry name" value="Znf_FYVE_PHD"/>
</dbReference>
<dbReference type="PANTHER" id="PTHR12420">
    <property type="entry name" value="PHD FINGER PROTEIN"/>
    <property type="match status" value="1"/>
</dbReference>
<reference evidence="5" key="1">
    <citation type="submission" date="2021-03" db="EMBL/GenBank/DDBJ databases">
        <title>Chromosome level genome of the anhydrobiotic midge Polypedilum vanderplanki.</title>
        <authorList>
            <person name="Yoshida Y."/>
            <person name="Kikawada T."/>
            <person name="Gusev O."/>
        </authorList>
    </citation>
    <scope>NUCLEOTIDE SEQUENCE</scope>
    <source>
        <strain evidence="5">NIAS01</strain>
        <tissue evidence="5">Whole body or cell culture</tissue>
    </source>
</reference>
<dbReference type="InterPro" id="IPR034732">
    <property type="entry name" value="EPHD"/>
</dbReference>
<keyword evidence="2" id="KW-0863">Zinc-finger</keyword>
<evidence type="ECO:0000259" key="4">
    <source>
        <dbReference type="PROSITE" id="PS51805"/>
    </source>
</evidence>
<dbReference type="PANTHER" id="PTHR12420:SF42">
    <property type="entry name" value="G2_M PHASE-SPECIFIC E3 UBIQUITIN-PROTEIN LIGASE"/>
    <property type="match status" value="1"/>
</dbReference>
<keyword evidence="3" id="KW-0862">Zinc</keyword>
<dbReference type="AlphaFoldDB" id="A0A9J6C5F0"/>
<evidence type="ECO:0000313" key="6">
    <source>
        <dbReference type="Proteomes" id="UP001107558"/>
    </source>
</evidence>
<dbReference type="SUPFAM" id="SSF57903">
    <property type="entry name" value="FYVE/PHD zinc finger"/>
    <property type="match status" value="1"/>
</dbReference>
<evidence type="ECO:0000256" key="2">
    <source>
        <dbReference type="ARBA" id="ARBA00022771"/>
    </source>
</evidence>